<keyword evidence="8" id="KW-0539">Nucleus</keyword>
<dbReference type="GO" id="GO:0140945">
    <property type="term" value="F:histone H3K4 monomethyltransferase activity"/>
    <property type="evidence" value="ECO:0007669"/>
    <property type="project" value="UniProtKB-EC"/>
</dbReference>
<dbReference type="InterPro" id="IPR046341">
    <property type="entry name" value="SET_dom_sf"/>
</dbReference>
<keyword evidence="7" id="KW-0395">Inflammatory response</keyword>
<dbReference type="EC" id="2.1.1.364" evidence="9"/>
<evidence type="ECO:0000256" key="14">
    <source>
        <dbReference type="ARBA" id="ARBA00052814"/>
    </source>
</evidence>
<dbReference type="InterPro" id="IPR050600">
    <property type="entry name" value="SETD3_SETD6_MTase"/>
</dbReference>
<evidence type="ECO:0000313" key="19">
    <source>
        <dbReference type="EMBL" id="NXG33139.1"/>
    </source>
</evidence>
<dbReference type="GO" id="GO:0032259">
    <property type="term" value="P:methylation"/>
    <property type="evidence" value="ECO:0007669"/>
    <property type="project" value="UniProtKB-KW"/>
</dbReference>
<sequence length="439" mass="50727">MKKNRGRTGRKRRRKHLQSFMNGVNCSHKLEYIKLKKWLKDRGFEDSNLRPAEFWDTGRGLMTTKALQAGELVISLPEKCLLTTGTVLRSCLGEYITKWKPPVSPLIALCTFLIAEKHAGAKSLWKPYLDVLPKTYTCPVCLEQDVVSLLPEPLRKKAQEQRTMIHELYMSSKAFFSSLQPLFAENTETIFNYSALEWAWCTVNTRTVHMKHSQRECFSLEPDVYALAPYLDLLNHSPNVQVKAAFNEQTRSYEIRTDSQCKKYEEVFICYGPHDNQRLLLEYGFVAIDNPHSSVYVSSDTLLRYFPPLDKQRNAKLSILKNHDFLENLTFGWDGPSWRLLTALKLLNLGEDEFTCWKRTLLGDVISATNEEQTLDVTEKICLFLIEETQHVLFQISQLKRDKENLKNHLALIEALRLEDLKILQKSAEILCNSKMATP</sequence>
<dbReference type="InterPro" id="IPR036464">
    <property type="entry name" value="Rubisco_LSMT_subst-bd_sf"/>
</dbReference>
<dbReference type="InterPro" id="IPR016852">
    <property type="entry name" value="SET_MeTrfase"/>
</dbReference>
<comment type="similarity">
    <text evidence="15">Belongs to the class V-like SAM-binding methyltransferase superfamily. SETD4 family.</text>
</comment>
<comment type="subcellular location">
    <subcellularLocation>
        <location evidence="2">Cytoplasm</location>
        <location evidence="2">Cytosol</location>
    </subcellularLocation>
    <subcellularLocation>
        <location evidence="1">Nucleus</location>
    </subcellularLocation>
</comment>
<evidence type="ECO:0000256" key="13">
    <source>
        <dbReference type="ARBA" id="ARBA00052451"/>
    </source>
</evidence>
<dbReference type="RefSeq" id="XP_025977254.1">
    <property type="nucleotide sequence ID" value="XM_026121469.2"/>
</dbReference>
<comment type="subunit">
    <text evidence="16">Forms a ternary complex with TBK1 and ZNF268; the interaction with TBK1 is ZNF268-dependent and leads to TBK1 monomethylation.</text>
</comment>
<dbReference type="Proteomes" id="UP000543287">
    <property type="component" value="Unassembled WGS sequence"/>
</dbReference>
<organism evidence="19 21">
    <name type="scientific">Dromaius novaehollandiae</name>
    <name type="common">Emu</name>
    <dbReference type="NCBI Taxonomy" id="8790"/>
    <lineage>
        <taxon>Eukaryota</taxon>
        <taxon>Metazoa</taxon>
        <taxon>Chordata</taxon>
        <taxon>Craniata</taxon>
        <taxon>Vertebrata</taxon>
        <taxon>Euteleostomi</taxon>
        <taxon>Archelosauria</taxon>
        <taxon>Archosauria</taxon>
        <taxon>Dinosauria</taxon>
        <taxon>Saurischia</taxon>
        <taxon>Theropoda</taxon>
        <taxon>Coelurosauria</taxon>
        <taxon>Aves</taxon>
        <taxon>Palaeognathae</taxon>
        <taxon>Casuariiformes</taxon>
        <taxon>Dromaiidae</taxon>
        <taxon>Dromaius</taxon>
    </lineage>
</organism>
<dbReference type="Pfam" id="PF00856">
    <property type="entry name" value="SET"/>
    <property type="match status" value="1"/>
</dbReference>
<evidence type="ECO:0000313" key="20">
    <source>
        <dbReference type="Ensembl" id="ENSDNVP00000014220.1"/>
    </source>
</evidence>
<evidence type="ECO:0000256" key="4">
    <source>
        <dbReference type="ARBA" id="ARBA00022603"/>
    </source>
</evidence>
<protein>
    <recommendedName>
        <fullName evidence="17">SET domain-containing protein 4</fullName>
        <ecNumber evidence="9">2.1.1.364</ecNumber>
    </recommendedName>
</protein>
<comment type="catalytic activity">
    <reaction evidence="13">
        <text>L-lysyl(20)-[histone H4] + S-adenosyl-L-methionine = N(6)-methyl-L-lysyl(20)-[histone H4] + S-adenosyl-L-homocysteine + H(+)</text>
        <dbReference type="Rhea" id="RHEA:60344"/>
        <dbReference type="Rhea" id="RHEA-COMP:15554"/>
        <dbReference type="Rhea" id="RHEA-COMP:15555"/>
        <dbReference type="ChEBI" id="CHEBI:15378"/>
        <dbReference type="ChEBI" id="CHEBI:29969"/>
        <dbReference type="ChEBI" id="CHEBI:57856"/>
        <dbReference type="ChEBI" id="CHEBI:59789"/>
        <dbReference type="ChEBI" id="CHEBI:61929"/>
    </reaction>
</comment>
<evidence type="ECO:0000256" key="11">
    <source>
        <dbReference type="ARBA" id="ARBA00048660"/>
    </source>
</evidence>
<dbReference type="Gene3D" id="3.90.1410.10">
    <property type="entry name" value="set domain protein methyltransferase, domain 1"/>
    <property type="match status" value="1"/>
</dbReference>
<name>A0A7K9B0J7_DRONO</name>
<dbReference type="Pfam" id="PF09273">
    <property type="entry name" value="Rubis-subs-bind"/>
    <property type="match status" value="1"/>
</dbReference>
<evidence type="ECO:0000256" key="16">
    <source>
        <dbReference type="ARBA" id="ARBA00065011"/>
    </source>
</evidence>
<dbReference type="FunFam" id="3.90.1410.10:FF:000002">
    <property type="entry name" value="SET domain-containing protein 4 isoform X1"/>
    <property type="match status" value="1"/>
</dbReference>
<keyword evidence="6" id="KW-0949">S-adenosyl-L-methionine</keyword>
<evidence type="ECO:0000256" key="7">
    <source>
        <dbReference type="ARBA" id="ARBA00023198"/>
    </source>
</evidence>
<reference evidence="20" key="2">
    <citation type="submission" date="2025-05" db="UniProtKB">
        <authorList>
            <consortium name="Ensembl"/>
        </authorList>
    </citation>
    <scope>IDENTIFICATION</scope>
</reference>
<dbReference type="OrthoDB" id="341421at2759"/>
<dbReference type="Proteomes" id="UP000694423">
    <property type="component" value="Unplaced"/>
</dbReference>
<dbReference type="RefSeq" id="XP_025977255.1">
    <property type="nucleotide sequence ID" value="XM_026121470.2"/>
</dbReference>
<evidence type="ECO:0000256" key="5">
    <source>
        <dbReference type="ARBA" id="ARBA00022679"/>
    </source>
</evidence>
<dbReference type="AlphaFoldDB" id="A0A7K9B0J7"/>
<keyword evidence="4" id="KW-0489">Methyltransferase</keyword>
<reference evidence="19 21" key="1">
    <citation type="submission" date="2019-09" db="EMBL/GenBank/DDBJ databases">
        <title>Bird 10,000 Genomes (B10K) Project - Family phase.</title>
        <authorList>
            <person name="Zhang G."/>
        </authorList>
    </citation>
    <scope>NUCLEOTIDE SEQUENCE [LARGE SCALE GENOMIC DNA]</scope>
    <source>
        <strain evidence="19">B10K-LSUMZ-23963</strain>
        <tissue evidence="19">Muscle</tissue>
    </source>
</reference>
<dbReference type="FunFam" id="3.90.1420.10:FF:000008">
    <property type="entry name" value="SET domain containing 4"/>
    <property type="match status" value="1"/>
</dbReference>
<evidence type="ECO:0000313" key="22">
    <source>
        <dbReference type="Proteomes" id="UP000694423"/>
    </source>
</evidence>
<comment type="catalytic activity">
    <reaction evidence="14">
        <text>N(6),N(6)-dimethyl-L-lysyl(20)-[histone H4] + S-adenosyl-L-methionine = N(6),N(6),N(6)-trimethyl-L-lysyl(20)-[histone H4] + S-adenosyl-L-homocysteine + H(+)</text>
        <dbReference type="Rhea" id="RHEA:61992"/>
        <dbReference type="Rhea" id="RHEA-COMP:15556"/>
        <dbReference type="Rhea" id="RHEA-COMP:15998"/>
        <dbReference type="ChEBI" id="CHEBI:15378"/>
        <dbReference type="ChEBI" id="CHEBI:57856"/>
        <dbReference type="ChEBI" id="CHEBI:59789"/>
        <dbReference type="ChEBI" id="CHEBI:61961"/>
        <dbReference type="ChEBI" id="CHEBI:61976"/>
    </reaction>
</comment>
<dbReference type="GO" id="GO:0006954">
    <property type="term" value="P:inflammatory response"/>
    <property type="evidence" value="ECO:0007669"/>
    <property type="project" value="UniProtKB-KW"/>
</dbReference>
<comment type="catalytic activity">
    <reaction evidence="12">
        <text>N(6)-methyl-L-lysyl(20)-[histone H4] + S-adenosyl-L-methionine = N(6),N(6)-dimethyl-L-lysyl(20)-[histone H4] + S-adenosyl-L-homocysteine + H(+)</text>
        <dbReference type="Rhea" id="RHEA:60348"/>
        <dbReference type="Rhea" id="RHEA-COMP:15555"/>
        <dbReference type="Rhea" id="RHEA-COMP:15556"/>
        <dbReference type="ChEBI" id="CHEBI:15378"/>
        <dbReference type="ChEBI" id="CHEBI:57856"/>
        <dbReference type="ChEBI" id="CHEBI:59789"/>
        <dbReference type="ChEBI" id="CHEBI:61929"/>
        <dbReference type="ChEBI" id="CHEBI:61976"/>
    </reaction>
</comment>
<feature type="non-terminal residue" evidence="19">
    <location>
        <position position="1"/>
    </location>
</feature>
<feature type="non-terminal residue" evidence="19">
    <location>
        <position position="439"/>
    </location>
</feature>
<evidence type="ECO:0000256" key="9">
    <source>
        <dbReference type="ARBA" id="ARBA00023620"/>
    </source>
</evidence>
<dbReference type="InterPro" id="IPR001214">
    <property type="entry name" value="SET_dom"/>
</dbReference>
<dbReference type="GO" id="GO:0005634">
    <property type="term" value="C:nucleus"/>
    <property type="evidence" value="ECO:0007669"/>
    <property type="project" value="UniProtKB-SubCell"/>
</dbReference>
<dbReference type="Ensembl" id="ENSDNVT00000017057.1">
    <property type="protein sequence ID" value="ENSDNVP00000014220.1"/>
    <property type="gene ID" value="ENSDNVG00000009995.1"/>
</dbReference>
<evidence type="ECO:0000256" key="1">
    <source>
        <dbReference type="ARBA" id="ARBA00004123"/>
    </source>
</evidence>
<keyword evidence="22" id="KW-1185">Reference proteome</keyword>
<dbReference type="PANTHER" id="PTHR13271:SF151">
    <property type="entry name" value="SET DOMAIN-CONTAINING PROTEIN 4"/>
    <property type="match status" value="1"/>
</dbReference>
<dbReference type="GeneID" id="112996141"/>
<dbReference type="EMBL" id="VWZH01000092">
    <property type="protein sequence ID" value="NXG33139.1"/>
    <property type="molecule type" value="Genomic_DNA"/>
</dbReference>
<evidence type="ECO:0000256" key="12">
    <source>
        <dbReference type="ARBA" id="ARBA00051732"/>
    </source>
</evidence>
<dbReference type="Gene3D" id="3.90.1420.10">
    <property type="entry name" value="Rubisco LSMT, substrate-binding domain"/>
    <property type="match status" value="1"/>
</dbReference>
<dbReference type="CDD" id="cd19177">
    <property type="entry name" value="SET_SETD4"/>
    <property type="match status" value="1"/>
</dbReference>
<evidence type="ECO:0000256" key="15">
    <source>
        <dbReference type="ARBA" id="ARBA00061120"/>
    </source>
</evidence>
<evidence type="ECO:0000256" key="6">
    <source>
        <dbReference type="ARBA" id="ARBA00022691"/>
    </source>
</evidence>
<keyword evidence="3" id="KW-0963">Cytoplasm</keyword>
<evidence type="ECO:0000256" key="3">
    <source>
        <dbReference type="ARBA" id="ARBA00022490"/>
    </source>
</evidence>
<evidence type="ECO:0000256" key="10">
    <source>
        <dbReference type="ARBA" id="ARBA00047583"/>
    </source>
</evidence>
<dbReference type="InterPro" id="IPR044429">
    <property type="entry name" value="SETD4_SET"/>
</dbReference>
<dbReference type="RefSeq" id="XP_025977253.1">
    <property type="nucleotide sequence ID" value="XM_026121468.2"/>
</dbReference>
<proteinExistence type="inferred from homology"/>
<dbReference type="GO" id="GO:0005829">
    <property type="term" value="C:cytosol"/>
    <property type="evidence" value="ECO:0007669"/>
    <property type="project" value="UniProtKB-SubCell"/>
</dbReference>
<evidence type="ECO:0000256" key="17">
    <source>
        <dbReference type="ARBA" id="ARBA00069900"/>
    </source>
</evidence>
<keyword evidence="5" id="KW-0808">Transferase</keyword>
<evidence type="ECO:0000256" key="2">
    <source>
        <dbReference type="ARBA" id="ARBA00004514"/>
    </source>
</evidence>
<accession>A0A7K9B0J7</accession>
<evidence type="ECO:0000259" key="18">
    <source>
        <dbReference type="PROSITE" id="PS50280"/>
    </source>
</evidence>
<dbReference type="SUPFAM" id="SSF82199">
    <property type="entry name" value="SET domain"/>
    <property type="match status" value="1"/>
</dbReference>
<dbReference type="PIRSF" id="PIRSF027158">
    <property type="entry name" value="Lys_MTase_YDR198C_prd"/>
    <property type="match status" value="1"/>
</dbReference>
<evidence type="ECO:0000256" key="8">
    <source>
        <dbReference type="ARBA" id="ARBA00023242"/>
    </source>
</evidence>
<feature type="domain" description="SET" evidence="18">
    <location>
        <begin position="42"/>
        <end position="272"/>
    </location>
</feature>
<gene>
    <name evidence="19" type="primary">Setd4</name>
    <name evidence="20" type="synonym">SETD4</name>
    <name evidence="19" type="ORF">DRONOV_R13561</name>
</gene>
<dbReference type="PROSITE" id="PS50280">
    <property type="entry name" value="SET"/>
    <property type="match status" value="1"/>
</dbReference>
<dbReference type="InterPro" id="IPR015353">
    <property type="entry name" value="Rubisco_LSMT_subst-bd"/>
</dbReference>
<comment type="catalytic activity">
    <reaction evidence="11">
        <text>L-lysyl(4)-[histone H3] + S-adenosyl-L-methionine = N(6)-methyl-L-lysyl(4)-[histone H3] + S-adenosyl-L-homocysteine + H(+)</text>
        <dbReference type="Rhea" id="RHEA:60264"/>
        <dbReference type="Rhea" id="RHEA-COMP:15543"/>
        <dbReference type="Rhea" id="RHEA-COMP:15547"/>
        <dbReference type="ChEBI" id="CHEBI:15378"/>
        <dbReference type="ChEBI" id="CHEBI:29969"/>
        <dbReference type="ChEBI" id="CHEBI:57856"/>
        <dbReference type="ChEBI" id="CHEBI:59789"/>
        <dbReference type="ChEBI" id="CHEBI:61929"/>
        <dbReference type="EC" id="2.1.1.364"/>
    </reaction>
</comment>
<dbReference type="PANTHER" id="PTHR13271">
    <property type="entry name" value="UNCHARACTERIZED PUTATIVE METHYLTRANSFERASE"/>
    <property type="match status" value="1"/>
</dbReference>
<comment type="catalytic activity">
    <reaction evidence="10">
        <text>N(6)-methyl-L-lysyl(4)-[histone H3] + S-adenosyl-L-methionine = N(6),N(6)-dimethyl-L-lysyl(4)-[histone H3] + S-adenosyl-L-homocysteine + H(+)</text>
        <dbReference type="Rhea" id="RHEA:60268"/>
        <dbReference type="Rhea" id="RHEA-COMP:15540"/>
        <dbReference type="Rhea" id="RHEA-COMP:15543"/>
        <dbReference type="ChEBI" id="CHEBI:15378"/>
        <dbReference type="ChEBI" id="CHEBI:57856"/>
        <dbReference type="ChEBI" id="CHEBI:59789"/>
        <dbReference type="ChEBI" id="CHEBI:61929"/>
        <dbReference type="ChEBI" id="CHEBI:61976"/>
    </reaction>
</comment>
<evidence type="ECO:0000313" key="21">
    <source>
        <dbReference type="Proteomes" id="UP000543287"/>
    </source>
</evidence>